<organism evidence="2 3">
    <name type="scientific">Natrinema salifodinae</name>
    <dbReference type="NCBI Taxonomy" id="1202768"/>
    <lineage>
        <taxon>Archaea</taxon>
        <taxon>Methanobacteriati</taxon>
        <taxon>Methanobacteriota</taxon>
        <taxon>Stenosarchaea group</taxon>
        <taxon>Halobacteria</taxon>
        <taxon>Halobacteriales</taxon>
        <taxon>Natrialbaceae</taxon>
        <taxon>Natrinema</taxon>
    </lineage>
</organism>
<dbReference type="OrthoDB" id="194858at2157"/>
<dbReference type="InterPro" id="IPR027598">
    <property type="entry name" value="Amphi-Trp_dom"/>
</dbReference>
<dbReference type="Pfam" id="PF20068">
    <property type="entry name" value="Amphi-Trp"/>
    <property type="match status" value="1"/>
</dbReference>
<name>A0A1I0MBR7_9EURY</name>
<dbReference type="eggNOG" id="arCOG08917">
    <property type="taxonomic scope" value="Archaea"/>
</dbReference>
<evidence type="ECO:0000313" key="3">
    <source>
        <dbReference type="Proteomes" id="UP000183275"/>
    </source>
</evidence>
<dbReference type="STRING" id="1202768.SAMN05216285_0767"/>
<evidence type="ECO:0000313" key="2">
    <source>
        <dbReference type="EMBL" id="SEV85813.1"/>
    </source>
</evidence>
<accession>A0A1I0MBR7</accession>
<proteinExistence type="predicted"/>
<reference evidence="3" key="1">
    <citation type="submission" date="2016-10" db="EMBL/GenBank/DDBJ databases">
        <authorList>
            <person name="Varghese N."/>
        </authorList>
    </citation>
    <scope>NUCLEOTIDE SEQUENCE [LARGE SCALE GENOMIC DNA]</scope>
    <source>
        <strain evidence="3">CGMCC 1.12284</strain>
    </source>
</reference>
<dbReference type="RefSeq" id="WP_049989343.1">
    <property type="nucleotide sequence ID" value="NZ_FOIS01000001.1"/>
</dbReference>
<sequence>MSDRVNFPDDRTSERRTITGGFFEQEVYLSREETAAFLRDLADQLETGTSFTISATEWEIPFDYSDPVEVEIEFSEQRERELEIELEFTEPSGGDDLSVR</sequence>
<dbReference type="NCBIfam" id="TIGR04354">
    <property type="entry name" value="amphi-Trp"/>
    <property type="match status" value="1"/>
</dbReference>
<dbReference type="Proteomes" id="UP000183275">
    <property type="component" value="Unassembled WGS sequence"/>
</dbReference>
<feature type="domain" description="Amphi-Trp" evidence="1">
    <location>
        <begin position="22"/>
        <end position="95"/>
    </location>
</feature>
<protein>
    <submittedName>
        <fullName evidence="2">Amphi-Trp domain-containing protein</fullName>
    </submittedName>
</protein>
<keyword evidence="3" id="KW-1185">Reference proteome</keyword>
<evidence type="ECO:0000259" key="1">
    <source>
        <dbReference type="Pfam" id="PF20068"/>
    </source>
</evidence>
<gene>
    <name evidence="2" type="ORF">SAMN05216285_0767</name>
</gene>
<dbReference type="EMBL" id="FOIS01000001">
    <property type="protein sequence ID" value="SEV85813.1"/>
    <property type="molecule type" value="Genomic_DNA"/>
</dbReference>
<dbReference type="AlphaFoldDB" id="A0A1I0MBR7"/>